<proteinExistence type="predicted"/>
<evidence type="ECO:0000256" key="5">
    <source>
        <dbReference type="ARBA" id="ARBA00023136"/>
    </source>
</evidence>
<accession>A0AAV2RY42</accession>
<dbReference type="EMBL" id="CAXKWB010038482">
    <property type="protein sequence ID" value="CAL4151749.1"/>
    <property type="molecule type" value="Genomic_DNA"/>
</dbReference>
<sequence>MNDTQAHTQTKTLDQEVINIFRLLMDELMKRGKRVLDGYISYRKAVLLLLVLLVLLLYLGPSFFRMMLNRTPALSLEDSASRSLSIRLDRYWLSKIENDVQIMHVPRTEEEESFLPYVGNGVLAVTIEHDSPIYIRNGRTLSLPVNFRPITIVSVDGYTLKEAQMTEFTTGLVHRLQSWEQPGLGSSIDISYQTYAHRAIPSLLMQDIRVVNPSDKDIIVEVEQMGLGDWPTATSENIKINHGEGEHEYRVISGSIEVEGRKLVPVTLVTLKVPSSLQVKAKMSTTLHVVTALNYSNPVEKRNFKNYIGQTKETAISVLKRAVTGNIKKLRGDHTKVWQSLWSSGFYISHSKAENALNGDLINATIYHVLSQVTAPLHDVTTTEQQRASILRDLAYAEGCYGGHQTLSTLENITYFCKVIWHWEHLIHVQGTDELAAIRAAKVIQWLL</sequence>
<evidence type="ECO:0000313" key="9">
    <source>
        <dbReference type="Proteomes" id="UP001497623"/>
    </source>
</evidence>
<keyword evidence="5 7" id="KW-0472">Membrane</keyword>
<comment type="caution">
    <text evidence="8">The sequence shown here is derived from an EMBL/GenBank/DDBJ whole genome shotgun (WGS) entry which is preliminary data.</text>
</comment>
<reference evidence="8 9" key="1">
    <citation type="submission" date="2024-05" db="EMBL/GenBank/DDBJ databases">
        <authorList>
            <person name="Wallberg A."/>
        </authorList>
    </citation>
    <scope>NUCLEOTIDE SEQUENCE [LARGE SCALE GENOMIC DNA]</scope>
</reference>
<evidence type="ECO:0000256" key="4">
    <source>
        <dbReference type="ARBA" id="ARBA00022989"/>
    </source>
</evidence>
<dbReference type="PANTHER" id="PTHR31386">
    <property type="entry name" value="UNCHARACTERIZED PROTEIN KIAA2013"/>
    <property type="match status" value="1"/>
</dbReference>
<comment type="subcellular location">
    <subcellularLocation>
        <location evidence="1">Membrane</location>
        <topology evidence="1">Single-pass type I membrane protein</topology>
    </subcellularLocation>
</comment>
<feature type="transmembrane region" description="Helical" evidence="7">
    <location>
        <begin position="45"/>
        <end position="64"/>
    </location>
</feature>
<dbReference type="InterPro" id="IPR018795">
    <property type="entry name" value="K2013-like"/>
</dbReference>
<gene>
    <name evidence="8" type="ORF">MNOR_LOCUS30831</name>
</gene>
<keyword evidence="2 7" id="KW-0812">Transmembrane</keyword>
<evidence type="ECO:0000256" key="1">
    <source>
        <dbReference type="ARBA" id="ARBA00004479"/>
    </source>
</evidence>
<dbReference type="Proteomes" id="UP001497623">
    <property type="component" value="Unassembled WGS sequence"/>
</dbReference>
<dbReference type="AlphaFoldDB" id="A0AAV2RY42"/>
<evidence type="ECO:0000256" key="3">
    <source>
        <dbReference type="ARBA" id="ARBA00022729"/>
    </source>
</evidence>
<dbReference type="Pfam" id="PF10222">
    <property type="entry name" value="DUF2152"/>
    <property type="match status" value="1"/>
</dbReference>
<dbReference type="GO" id="GO:0016020">
    <property type="term" value="C:membrane"/>
    <property type="evidence" value="ECO:0007669"/>
    <property type="project" value="UniProtKB-SubCell"/>
</dbReference>
<evidence type="ECO:0000256" key="7">
    <source>
        <dbReference type="SAM" id="Phobius"/>
    </source>
</evidence>
<keyword evidence="4 7" id="KW-1133">Transmembrane helix</keyword>
<keyword evidence="3" id="KW-0732">Signal</keyword>
<evidence type="ECO:0000256" key="6">
    <source>
        <dbReference type="ARBA" id="ARBA00023180"/>
    </source>
</evidence>
<dbReference type="PANTHER" id="PTHR31386:SF2">
    <property type="entry name" value="SIMILAR TO RIKEN CDNA 2510039O18"/>
    <property type="match status" value="1"/>
</dbReference>
<feature type="non-terminal residue" evidence="8">
    <location>
        <position position="448"/>
    </location>
</feature>
<keyword evidence="9" id="KW-1185">Reference proteome</keyword>
<name>A0AAV2RY42_MEGNR</name>
<protein>
    <submittedName>
        <fullName evidence="8">Uncharacterized protein</fullName>
    </submittedName>
</protein>
<organism evidence="8 9">
    <name type="scientific">Meganyctiphanes norvegica</name>
    <name type="common">Northern krill</name>
    <name type="synonym">Thysanopoda norvegica</name>
    <dbReference type="NCBI Taxonomy" id="48144"/>
    <lineage>
        <taxon>Eukaryota</taxon>
        <taxon>Metazoa</taxon>
        <taxon>Ecdysozoa</taxon>
        <taxon>Arthropoda</taxon>
        <taxon>Crustacea</taxon>
        <taxon>Multicrustacea</taxon>
        <taxon>Malacostraca</taxon>
        <taxon>Eumalacostraca</taxon>
        <taxon>Eucarida</taxon>
        <taxon>Euphausiacea</taxon>
        <taxon>Euphausiidae</taxon>
        <taxon>Meganyctiphanes</taxon>
    </lineage>
</organism>
<keyword evidence="6" id="KW-0325">Glycoprotein</keyword>
<evidence type="ECO:0000313" key="8">
    <source>
        <dbReference type="EMBL" id="CAL4151749.1"/>
    </source>
</evidence>
<evidence type="ECO:0000256" key="2">
    <source>
        <dbReference type="ARBA" id="ARBA00022692"/>
    </source>
</evidence>